<keyword evidence="2" id="KW-1185">Reference proteome</keyword>
<dbReference type="HOGENOM" id="CLU_187953_0_0_1"/>
<evidence type="ECO:0000313" key="2">
    <source>
        <dbReference type="Proteomes" id="UP000008022"/>
    </source>
</evidence>
<sequence>MEAPRYSCSLSEDGARDENMPSLIFRTATIVSKIGQGEQGGALMFLCNGICTWRLPTSIMETWPQQDDVVDDAPVEEDGERRRGKVIVAWR</sequence>
<organism evidence="1 2">
    <name type="scientific">Oryza rufipogon</name>
    <name type="common">Brownbeard rice</name>
    <name type="synonym">Asian wild rice</name>
    <dbReference type="NCBI Taxonomy" id="4529"/>
    <lineage>
        <taxon>Eukaryota</taxon>
        <taxon>Viridiplantae</taxon>
        <taxon>Streptophyta</taxon>
        <taxon>Embryophyta</taxon>
        <taxon>Tracheophyta</taxon>
        <taxon>Spermatophyta</taxon>
        <taxon>Magnoliopsida</taxon>
        <taxon>Liliopsida</taxon>
        <taxon>Poales</taxon>
        <taxon>Poaceae</taxon>
        <taxon>BOP clade</taxon>
        <taxon>Oryzoideae</taxon>
        <taxon>Oryzeae</taxon>
        <taxon>Oryzinae</taxon>
        <taxon>Oryza</taxon>
    </lineage>
</organism>
<dbReference type="AlphaFoldDB" id="A0A0E0P5Z4"/>
<dbReference type="Gramene" id="ORUFI04G05030.2">
    <property type="protein sequence ID" value="ORUFI04G05030.2"/>
    <property type="gene ID" value="ORUFI04G05030"/>
</dbReference>
<name>A0A0E0P5Z4_ORYRU</name>
<protein>
    <submittedName>
        <fullName evidence="1">Uncharacterized protein</fullName>
    </submittedName>
</protein>
<reference evidence="1" key="2">
    <citation type="submission" date="2015-06" db="UniProtKB">
        <authorList>
            <consortium name="EnsemblPlants"/>
        </authorList>
    </citation>
    <scope>IDENTIFICATION</scope>
</reference>
<dbReference type="Proteomes" id="UP000008022">
    <property type="component" value="Unassembled WGS sequence"/>
</dbReference>
<evidence type="ECO:0000313" key="1">
    <source>
        <dbReference type="EnsemblPlants" id="ORUFI04G05030.2"/>
    </source>
</evidence>
<dbReference type="EnsemblPlants" id="ORUFI04G05030.2">
    <property type="protein sequence ID" value="ORUFI04G05030.2"/>
    <property type="gene ID" value="ORUFI04G05030"/>
</dbReference>
<proteinExistence type="predicted"/>
<accession>A0A0E0P5Z4</accession>
<reference evidence="2" key="1">
    <citation type="submission" date="2013-06" db="EMBL/GenBank/DDBJ databases">
        <authorList>
            <person name="Zhao Q."/>
        </authorList>
    </citation>
    <scope>NUCLEOTIDE SEQUENCE</scope>
    <source>
        <strain evidence="2">cv. W1943</strain>
    </source>
</reference>